<dbReference type="PANTHER" id="PTHR23028:SF53">
    <property type="entry name" value="ACYL_TRANSF_3 DOMAIN-CONTAINING PROTEIN"/>
    <property type="match status" value="1"/>
</dbReference>
<evidence type="ECO:0000259" key="3">
    <source>
        <dbReference type="Pfam" id="PF01757"/>
    </source>
</evidence>
<organism evidence="5">
    <name type="scientific">Aureococcus anophagefferens</name>
    <name type="common">Harmful bloom alga</name>
    <dbReference type="NCBI Taxonomy" id="44056"/>
    <lineage>
        <taxon>Eukaryota</taxon>
        <taxon>Sar</taxon>
        <taxon>Stramenopiles</taxon>
        <taxon>Ochrophyta</taxon>
        <taxon>Pelagophyceae</taxon>
        <taxon>Pelagomonadales</taxon>
        <taxon>Pelagomonadaceae</taxon>
        <taxon>Aureococcus</taxon>
    </lineage>
</organism>
<feature type="region of interest" description="Disordered" evidence="1">
    <location>
        <begin position="13"/>
        <end position="41"/>
    </location>
</feature>
<feature type="transmembrane region" description="Helical" evidence="2">
    <location>
        <begin position="438"/>
        <end position="462"/>
    </location>
</feature>
<proteinExistence type="predicted"/>
<dbReference type="EMBL" id="GL833694">
    <property type="protein sequence ID" value="EGB02226.1"/>
    <property type="molecule type" value="Genomic_DNA"/>
</dbReference>
<reference evidence="4 5" key="1">
    <citation type="journal article" date="2011" name="Proc. Natl. Acad. Sci. U.S.A.">
        <title>Niche of harmful alga Aureococcus anophagefferens revealed through ecogenomics.</title>
        <authorList>
            <person name="Gobler C.J."/>
            <person name="Berry D.L."/>
            <person name="Dyhrman S.T."/>
            <person name="Wilhelm S.W."/>
            <person name="Salamov A."/>
            <person name="Lobanov A.V."/>
            <person name="Zhang Y."/>
            <person name="Collier J.L."/>
            <person name="Wurch L.L."/>
            <person name="Kustka A.B."/>
            <person name="Dill B.D."/>
            <person name="Shah M."/>
            <person name="VerBerkmoes N.C."/>
            <person name="Kuo A."/>
            <person name="Terry A."/>
            <person name="Pangilinan J."/>
            <person name="Lindquist E.A."/>
            <person name="Lucas S."/>
            <person name="Paulsen I.T."/>
            <person name="Hattenrath-Lehmann T.K."/>
            <person name="Talmage S.C."/>
            <person name="Walker E.A."/>
            <person name="Koch F."/>
            <person name="Burson A.M."/>
            <person name="Marcoval M.A."/>
            <person name="Tang Y.Z."/>
            <person name="Lecleir G.R."/>
            <person name="Coyne K.J."/>
            <person name="Berg G.M."/>
            <person name="Bertrand E.M."/>
            <person name="Saito M.A."/>
            <person name="Gladyshev V.N."/>
            <person name="Grigoriev I.V."/>
        </authorList>
    </citation>
    <scope>NUCLEOTIDE SEQUENCE [LARGE SCALE GENOMIC DNA]</scope>
    <source>
        <strain evidence="5">CCMP 1984</strain>
    </source>
</reference>
<dbReference type="Proteomes" id="UP000002729">
    <property type="component" value="Unassembled WGS sequence"/>
</dbReference>
<feature type="domain" description="Acyltransferase 3" evidence="3">
    <location>
        <begin position="69"/>
        <end position="415"/>
    </location>
</feature>
<feature type="transmembrane region" description="Helical" evidence="2">
    <location>
        <begin position="254"/>
        <end position="270"/>
    </location>
</feature>
<feature type="transmembrane region" description="Helical" evidence="2">
    <location>
        <begin position="167"/>
        <end position="187"/>
    </location>
</feature>
<feature type="transmembrane region" description="Helical" evidence="2">
    <location>
        <begin position="94"/>
        <end position="115"/>
    </location>
</feature>
<dbReference type="KEGG" id="aaf:AURANDRAFT_69078"/>
<keyword evidence="2" id="KW-1133">Transmembrane helix</keyword>
<feature type="transmembrane region" description="Helical" evidence="2">
    <location>
        <begin position="136"/>
        <end position="155"/>
    </location>
</feature>
<dbReference type="OrthoDB" id="207378at2759"/>
<dbReference type="eggNOG" id="ENOG502S34G">
    <property type="taxonomic scope" value="Eukaryota"/>
</dbReference>
<keyword evidence="2" id="KW-0812">Transmembrane</keyword>
<name>F0YRN3_AURAN</name>
<dbReference type="AlphaFoldDB" id="F0YRN3"/>
<dbReference type="InterPro" id="IPR050879">
    <property type="entry name" value="Acyltransferase_3"/>
</dbReference>
<dbReference type="RefSeq" id="XP_009043075.1">
    <property type="nucleotide sequence ID" value="XM_009044827.1"/>
</dbReference>
<dbReference type="Pfam" id="PF01757">
    <property type="entry name" value="Acyl_transf_3"/>
    <property type="match status" value="1"/>
</dbReference>
<keyword evidence="5" id="KW-1185">Reference proteome</keyword>
<evidence type="ECO:0000256" key="1">
    <source>
        <dbReference type="SAM" id="MobiDB-lite"/>
    </source>
</evidence>
<evidence type="ECO:0000256" key="2">
    <source>
        <dbReference type="SAM" id="Phobius"/>
    </source>
</evidence>
<gene>
    <name evidence="4" type="ORF">AURANDRAFT_69078</name>
</gene>
<keyword evidence="2" id="KW-0472">Membrane</keyword>
<dbReference type="GeneID" id="20227223"/>
<protein>
    <recommendedName>
        <fullName evidence="3">Acyltransferase 3 domain-containing protein</fullName>
    </recommendedName>
</protein>
<dbReference type="GO" id="GO:0016747">
    <property type="term" value="F:acyltransferase activity, transferring groups other than amino-acyl groups"/>
    <property type="evidence" value="ECO:0007669"/>
    <property type="project" value="InterPro"/>
</dbReference>
<evidence type="ECO:0000313" key="4">
    <source>
        <dbReference type="EMBL" id="EGB02226.1"/>
    </source>
</evidence>
<feature type="transmembrane region" description="Helical" evidence="2">
    <location>
        <begin position="339"/>
        <end position="360"/>
    </location>
</feature>
<dbReference type="InParanoid" id="F0YRN3"/>
<dbReference type="InterPro" id="IPR002656">
    <property type="entry name" value="Acyl_transf_3_dom"/>
</dbReference>
<accession>F0YRN3</accession>
<feature type="compositionally biased region" description="Basic and acidic residues" evidence="1">
    <location>
        <begin position="532"/>
        <end position="545"/>
    </location>
</feature>
<dbReference type="PANTHER" id="PTHR23028">
    <property type="entry name" value="ACETYLTRANSFERASE"/>
    <property type="match status" value="1"/>
</dbReference>
<sequence>MLLRLGHDALPTTAPATRDVASPEEVAPLADDEAHTPSPLANEAAVGTPLEIAAPAGAAAPPDDGGYRADIDGLRAAAVAAVVAFHIDEAAYPAGFAGVDVFFVISGFVVAASVDRKLRKDRDVRAFLGEFYARRVGRLAPALAVATAAGAVALAAVGRGEPRLGEYFNTGLLGLVGGANVFLLSVAERDEKREVEATGGVTDDAGGYFTSYGDADRAPHRLDRNPFMHTWSLGVEEQFYVIFPLIAFASRGRFWPLLVLVVASAAYAATADASMAFYLMPARFWELGAGALAWHALESPRYRRDALLARLDRAGAVVDAAAGLLLVLAGVLSRPGRGWPFPGACLAVAGSAAFLAAGAAGKARGRCGSSLARCARLGKLSYGIYLWHWPILTICRYADAPIAAAACACAFGSLPAAAASYATLERAVSGLRNLRTRWLAGAACAALAAAATATAAAAAGAYGRSSGGRDAYPYYAFAYNGTCACAADYCAPGARNLADCAIPRRDGPACGAFQSPQPEIAAGVRFGSYQARSERDPASRGRDASRLTGTRSSAETGRAFYLLGDSHANAIAPAAQAALAGSSLQLRAMTVGHGCGYSSRAFNAAVMAYFGHDGDELSDRCRTYEDEVRTKLDAVLAPGDVLAVATATYKPGDRAGTCFALGAFGDSAAATDSVTPATLSATLS</sequence>
<feature type="transmembrane region" description="Helical" evidence="2">
    <location>
        <begin position="314"/>
        <end position="333"/>
    </location>
</feature>
<dbReference type="GO" id="GO:0016020">
    <property type="term" value="C:membrane"/>
    <property type="evidence" value="ECO:0007669"/>
    <property type="project" value="TreeGrafter"/>
</dbReference>
<dbReference type="GO" id="GO:0000271">
    <property type="term" value="P:polysaccharide biosynthetic process"/>
    <property type="evidence" value="ECO:0007669"/>
    <property type="project" value="TreeGrafter"/>
</dbReference>
<evidence type="ECO:0000313" key="5">
    <source>
        <dbReference type="Proteomes" id="UP000002729"/>
    </source>
</evidence>
<feature type="region of interest" description="Disordered" evidence="1">
    <location>
        <begin position="529"/>
        <end position="551"/>
    </location>
</feature>